<sequence>MVGNNVQVAVDAKHHLVVAYAVTNSDSDRAA</sequence>
<keyword evidence="2" id="KW-1185">Reference proteome</keyword>
<evidence type="ECO:0000313" key="2">
    <source>
        <dbReference type="Proteomes" id="UP000005045"/>
    </source>
</evidence>
<evidence type="ECO:0000313" key="1">
    <source>
        <dbReference type="EMBL" id="EDT08395.1"/>
    </source>
</evidence>
<dbReference type="Proteomes" id="UP000005045">
    <property type="component" value="Unassembled WGS sequence"/>
</dbReference>
<reference evidence="1 2" key="1">
    <citation type="submission" date="2008-03" db="EMBL/GenBank/DDBJ databases">
        <title>Sequencing of the draft genome and assembly of Burkholderia graminis C4D1M.</title>
        <authorList>
            <consortium name="US DOE Joint Genome Institute (JGI-PGF)"/>
            <person name="Copeland A."/>
            <person name="Lucas S."/>
            <person name="Lapidus A."/>
            <person name="Glavina del Rio T."/>
            <person name="Dalin E."/>
            <person name="Tice H."/>
            <person name="Bruce D."/>
            <person name="Goodwin L."/>
            <person name="Pitluck S."/>
            <person name="Larimer F."/>
            <person name="Land M.L."/>
            <person name="Hauser L."/>
            <person name="Tiedje J."/>
            <person name="Richardson P."/>
        </authorList>
    </citation>
    <scope>NUCLEOTIDE SEQUENCE [LARGE SCALE GENOMIC DNA]</scope>
    <source>
        <strain evidence="2">ATCC 700544 / DSM 17151 / LMG 18924 / NCIMB 13744 / C4D1M</strain>
    </source>
</reference>
<name>B1G641_PARG4</name>
<organism evidence="1 2">
    <name type="scientific">Paraburkholderia graminis (strain ATCC 700544 / DSM 17151 / LMG 18924 / NCIMB 13744 / C4D1M)</name>
    <dbReference type="NCBI Taxonomy" id="396598"/>
    <lineage>
        <taxon>Bacteria</taxon>
        <taxon>Pseudomonadati</taxon>
        <taxon>Pseudomonadota</taxon>
        <taxon>Betaproteobacteria</taxon>
        <taxon>Burkholderiales</taxon>
        <taxon>Burkholderiaceae</taxon>
        <taxon>Paraburkholderia</taxon>
    </lineage>
</organism>
<gene>
    <name evidence="1" type="ORF">BgramDRAFT_4817</name>
</gene>
<comment type="caution">
    <text evidence="1">The sequence shown here is derived from an EMBL/GenBank/DDBJ whole genome shotgun (WGS) entry which is preliminary data.</text>
</comment>
<evidence type="ECO:0008006" key="3">
    <source>
        <dbReference type="Google" id="ProtNLM"/>
    </source>
</evidence>
<protein>
    <recommendedName>
        <fullName evidence="3">Transposase</fullName>
    </recommendedName>
</protein>
<proteinExistence type="predicted"/>
<accession>B1G641</accession>
<dbReference type="EMBL" id="ABLD01000018">
    <property type="protein sequence ID" value="EDT08395.1"/>
    <property type="molecule type" value="Genomic_DNA"/>
</dbReference>
<dbReference type="AlphaFoldDB" id="B1G641"/>